<reference evidence="2" key="1">
    <citation type="journal article" date="2018" name="Mol. Biol. Evol.">
        <title>Broad Genomic Sampling Reveals a Smut Pathogenic Ancestry of the Fungal Clade Ustilaginomycotina.</title>
        <authorList>
            <person name="Kijpornyongpan T."/>
            <person name="Mondo S.J."/>
            <person name="Barry K."/>
            <person name="Sandor L."/>
            <person name="Lee J."/>
            <person name="Lipzen A."/>
            <person name="Pangilinan J."/>
            <person name="LaButti K."/>
            <person name="Hainaut M."/>
            <person name="Henrissat B."/>
            <person name="Grigoriev I.V."/>
            <person name="Spatafora J.W."/>
            <person name="Aime M.C."/>
        </authorList>
    </citation>
    <scope>NUCLEOTIDE SEQUENCE [LARGE SCALE GENOMIC DNA]</scope>
    <source>
        <strain evidence="2">MCA 4198</strain>
    </source>
</reference>
<dbReference type="Proteomes" id="UP000245768">
    <property type="component" value="Unassembled WGS sequence"/>
</dbReference>
<dbReference type="AlphaFoldDB" id="A0A316YLR6"/>
<dbReference type="EMBL" id="KZ819636">
    <property type="protein sequence ID" value="PWN90141.1"/>
    <property type="molecule type" value="Genomic_DNA"/>
</dbReference>
<evidence type="ECO:0000313" key="2">
    <source>
        <dbReference type="EMBL" id="PWN90141.1"/>
    </source>
</evidence>
<dbReference type="RefSeq" id="XP_025377339.1">
    <property type="nucleotide sequence ID" value="XM_025517847.1"/>
</dbReference>
<accession>A0A316YLR6</accession>
<gene>
    <name evidence="2" type="ORF">FA10DRAFT_106219</name>
</gene>
<evidence type="ECO:0000256" key="1">
    <source>
        <dbReference type="SAM" id="SignalP"/>
    </source>
</evidence>
<name>A0A316YLR6_9BASI</name>
<dbReference type="PANTHER" id="PTHR11799:SF12">
    <property type="entry name" value="PARAOXONASE-RELATED"/>
    <property type="match status" value="1"/>
</dbReference>
<keyword evidence="1" id="KW-0732">Signal</keyword>
<dbReference type="SUPFAM" id="SSF63829">
    <property type="entry name" value="Calcium-dependent phosphotriesterase"/>
    <property type="match status" value="1"/>
</dbReference>
<evidence type="ECO:0000313" key="3">
    <source>
        <dbReference type="Proteomes" id="UP000245768"/>
    </source>
</evidence>
<dbReference type="InterPro" id="IPR011042">
    <property type="entry name" value="6-blade_b-propeller_TolB-like"/>
</dbReference>
<sequence length="405" mass="43827">MASALFPLIGVVFLGLAILLQVNVVPVVRHTLGVGQAVRPVNNGQCQKIPELQGCEDAWFHEPSGLLYLACSNPKNRLSWFSNMDIFDASNRALDDYVAILDTKASGPASSRITKVALRNFAGVEGDGTINVHGVGVHLDSPATVAEGEQPKLRVFLVNHRPPLVENYVGANSTVELFETTLGSDSMDHIRTYHSDVIMTPNDVSPTGPDSFIFSNDHSVKAGLKKNLDFFSARSSIGFCDGQKGCKLAMDPLPYPNGLAGGTQFPNANPNVFYSVSTADRKVRVLELQADGSLIILDEIQTDYPMDNPSVDVDGNLWVAGFPKMLHMAGTSFKDPSVGSPSAVLKVSKNTARDAFFGQKYVVERAFEDGGEIVSSPTFAHYDTKRKLLFMGGIMTPYIAICQLP</sequence>
<dbReference type="InParanoid" id="A0A316YLR6"/>
<dbReference type="OrthoDB" id="5307922at2759"/>
<keyword evidence="3" id="KW-1185">Reference proteome</keyword>
<dbReference type="GeneID" id="37039763"/>
<feature type="signal peptide" evidence="1">
    <location>
        <begin position="1"/>
        <end position="24"/>
    </location>
</feature>
<dbReference type="InterPro" id="IPR051288">
    <property type="entry name" value="Serum_paraoxonase/arylesterase"/>
</dbReference>
<protein>
    <submittedName>
        <fullName evidence="2">Calcium-dependent phosphotriesterase</fullName>
    </submittedName>
</protein>
<feature type="chain" id="PRO_5016273718" evidence="1">
    <location>
        <begin position="25"/>
        <end position="405"/>
    </location>
</feature>
<proteinExistence type="predicted"/>
<organism evidence="2 3">
    <name type="scientific">Acaromyces ingoldii</name>
    <dbReference type="NCBI Taxonomy" id="215250"/>
    <lineage>
        <taxon>Eukaryota</taxon>
        <taxon>Fungi</taxon>
        <taxon>Dikarya</taxon>
        <taxon>Basidiomycota</taxon>
        <taxon>Ustilaginomycotina</taxon>
        <taxon>Exobasidiomycetes</taxon>
        <taxon>Exobasidiales</taxon>
        <taxon>Cryptobasidiaceae</taxon>
        <taxon>Acaromyces</taxon>
    </lineage>
</organism>
<dbReference type="Gene3D" id="2.120.10.30">
    <property type="entry name" value="TolB, C-terminal domain"/>
    <property type="match status" value="1"/>
</dbReference>
<dbReference type="PANTHER" id="PTHR11799">
    <property type="entry name" value="PARAOXONASE"/>
    <property type="match status" value="1"/>
</dbReference>